<organism evidence="1 2">
    <name type="scientific">Lasiodiplodia mahajangana</name>
    <dbReference type="NCBI Taxonomy" id="1108764"/>
    <lineage>
        <taxon>Eukaryota</taxon>
        <taxon>Fungi</taxon>
        <taxon>Dikarya</taxon>
        <taxon>Ascomycota</taxon>
        <taxon>Pezizomycotina</taxon>
        <taxon>Dothideomycetes</taxon>
        <taxon>Dothideomycetes incertae sedis</taxon>
        <taxon>Botryosphaeriales</taxon>
        <taxon>Botryosphaeriaceae</taxon>
        <taxon>Lasiodiplodia</taxon>
    </lineage>
</organism>
<proteinExistence type="predicted"/>
<accession>A0ACC2JDH0</accession>
<protein>
    <submittedName>
        <fullName evidence="1">Uncharacterized protein</fullName>
    </submittedName>
</protein>
<dbReference type="EMBL" id="JAPUUL010002469">
    <property type="protein sequence ID" value="KAJ8125263.1"/>
    <property type="molecule type" value="Genomic_DNA"/>
</dbReference>
<comment type="caution">
    <text evidence="1">The sequence shown here is derived from an EMBL/GenBank/DDBJ whole genome shotgun (WGS) entry which is preliminary data.</text>
</comment>
<evidence type="ECO:0000313" key="2">
    <source>
        <dbReference type="Proteomes" id="UP001153332"/>
    </source>
</evidence>
<gene>
    <name evidence="1" type="ORF">O1611_g8375</name>
</gene>
<reference evidence="1" key="1">
    <citation type="submission" date="2022-12" db="EMBL/GenBank/DDBJ databases">
        <title>Genome Sequence of Lasiodiplodia mahajangana.</title>
        <authorList>
            <person name="Buettner E."/>
        </authorList>
    </citation>
    <scope>NUCLEOTIDE SEQUENCE</scope>
    <source>
        <strain evidence="1">VT137</strain>
    </source>
</reference>
<evidence type="ECO:0000313" key="1">
    <source>
        <dbReference type="EMBL" id="KAJ8125263.1"/>
    </source>
</evidence>
<dbReference type="Proteomes" id="UP001153332">
    <property type="component" value="Unassembled WGS sequence"/>
</dbReference>
<keyword evidence="2" id="KW-1185">Reference proteome</keyword>
<sequence>MGKRRSRQTKEQRRQHRKGALQPTLPPTTMEADSQEIQVQRRGSWAQYADCKNMSRFSDLRTSEEGRQPCTNVEGQIPDKTNETERKQKTNASGANTTPKTLNIPLVDSSEAKPRFGHPSSSLHDRKTPDRAPCPSRSLEDLYLENPEKKLQTSIDPATMNAVASVVLHVATESGYQWFNKWCPHMDLQEVFESIAIKGNGGELTDKKYNVSPDAIDTRGMKTTRATTLAELYRECHNVHPKGSGDIGFPKLLKLIDQCAIFVGVLKDDERKVLLRQTRSMFQWIPIALDGKKLYILNEARGTLKALNKEFNYGDSKLDLKASNRKRKAGECGILDTITADFDIHRKTFESQMLEQLKVLLASTARSPPKANYSN</sequence>
<name>A0ACC2JDH0_9PEZI</name>